<proteinExistence type="predicted"/>
<organism evidence="2 3">
    <name type="scientific">Saccharopolyspora cebuensis</name>
    <dbReference type="NCBI Taxonomy" id="418759"/>
    <lineage>
        <taxon>Bacteria</taxon>
        <taxon>Bacillati</taxon>
        <taxon>Actinomycetota</taxon>
        <taxon>Actinomycetes</taxon>
        <taxon>Pseudonocardiales</taxon>
        <taxon>Pseudonocardiaceae</taxon>
        <taxon>Saccharopolyspora</taxon>
    </lineage>
</organism>
<dbReference type="EMBL" id="JBGEHV010000003">
    <property type="protein sequence ID" value="MEY8038275.1"/>
    <property type="molecule type" value="Genomic_DNA"/>
</dbReference>
<reference evidence="2 3" key="1">
    <citation type="submission" date="2024-08" db="EMBL/GenBank/DDBJ databases">
        <title>Genome mining of Saccharopolyspora cebuensis PGLac3 from Nigerian medicinal plant.</title>
        <authorList>
            <person name="Ezeobiora C.E."/>
            <person name="Igbokwe N.H."/>
            <person name="Amin D.H."/>
            <person name="Mendie U.E."/>
        </authorList>
    </citation>
    <scope>NUCLEOTIDE SEQUENCE [LARGE SCALE GENOMIC DNA]</scope>
    <source>
        <strain evidence="2 3">PGLac3</strain>
    </source>
</reference>
<gene>
    <name evidence="2" type="ORF">AB8O55_02590</name>
</gene>
<dbReference type="Proteomes" id="UP001564626">
    <property type="component" value="Unassembled WGS sequence"/>
</dbReference>
<feature type="region of interest" description="Disordered" evidence="1">
    <location>
        <begin position="59"/>
        <end position="83"/>
    </location>
</feature>
<evidence type="ECO:0000313" key="2">
    <source>
        <dbReference type="EMBL" id="MEY8038275.1"/>
    </source>
</evidence>
<name>A0ABV4CAY9_9PSEU</name>
<protein>
    <submittedName>
        <fullName evidence="2">Uncharacterized protein</fullName>
    </submittedName>
</protein>
<evidence type="ECO:0000256" key="1">
    <source>
        <dbReference type="SAM" id="MobiDB-lite"/>
    </source>
</evidence>
<accession>A0ABV4CAY9</accession>
<evidence type="ECO:0000313" key="3">
    <source>
        <dbReference type="Proteomes" id="UP001564626"/>
    </source>
</evidence>
<sequence>MRRLSPASGAVPLVTGIVAAAALSGAAVVAVLRSGCDDPGVYEARDGVVELIGGCLHPDDLPVTTRDPEQPMPLGGTEPAQAR</sequence>
<comment type="caution">
    <text evidence="2">The sequence shown here is derived from an EMBL/GenBank/DDBJ whole genome shotgun (WGS) entry which is preliminary data.</text>
</comment>
<dbReference type="RefSeq" id="WP_345356065.1">
    <property type="nucleotide sequence ID" value="NZ_BAABII010000002.1"/>
</dbReference>
<keyword evidence="3" id="KW-1185">Reference proteome</keyword>